<sequence>MEVKLDMQVKLEKLFGVMWAFSMAVLAPVLAQFPMQTGMDCGYQMIPCANGYTINAHGCRVCATSGSGPLNGPAGPSGMNMHPGGDPLHQGGASLTIGSMTNAQTYSNSFITACVVGTVCDLHCDSGYLNGPMNSCQFCICAPSNAATYKNPCSGSPTTCDLVCKEGHAKGPGDCEYCLCTNTSQSDGSTAAPAVTGQPSVSEEECIMKITNCQLLHPFGFMTDDTCDMCIDKDEIYAASFIPLERQPQVRLVNPCIQGFDICMIFCTSGYRTGPRNCQYCACNN</sequence>
<dbReference type="EMBL" id="JAIWYP010000002">
    <property type="protein sequence ID" value="KAH3860136.1"/>
    <property type="molecule type" value="Genomic_DNA"/>
</dbReference>
<evidence type="ECO:0000313" key="2">
    <source>
        <dbReference type="Proteomes" id="UP000828390"/>
    </source>
</evidence>
<organism evidence="1 2">
    <name type="scientific">Dreissena polymorpha</name>
    <name type="common">Zebra mussel</name>
    <name type="synonym">Mytilus polymorpha</name>
    <dbReference type="NCBI Taxonomy" id="45954"/>
    <lineage>
        <taxon>Eukaryota</taxon>
        <taxon>Metazoa</taxon>
        <taxon>Spiralia</taxon>
        <taxon>Lophotrochozoa</taxon>
        <taxon>Mollusca</taxon>
        <taxon>Bivalvia</taxon>
        <taxon>Autobranchia</taxon>
        <taxon>Heteroconchia</taxon>
        <taxon>Euheterodonta</taxon>
        <taxon>Imparidentia</taxon>
        <taxon>Neoheterodontei</taxon>
        <taxon>Myida</taxon>
        <taxon>Dreissenoidea</taxon>
        <taxon>Dreissenidae</taxon>
        <taxon>Dreissena</taxon>
    </lineage>
</organism>
<gene>
    <name evidence="1" type="ORF">DPMN_023027</name>
</gene>
<name>A0A9D4LLH7_DREPO</name>
<reference evidence="1" key="2">
    <citation type="submission" date="2020-11" db="EMBL/GenBank/DDBJ databases">
        <authorList>
            <person name="McCartney M.A."/>
            <person name="Auch B."/>
            <person name="Kono T."/>
            <person name="Mallez S."/>
            <person name="Becker A."/>
            <person name="Gohl D.M."/>
            <person name="Silverstein K.A.T."/>
            <person name="Koren S."/>
            <person name="Bechman K.B."/>
            <person name="Herman A."/>
            <person name="Abrahante J.E."/>
            <person name="Garbe J."/>
        </authorList>
    </citation>
    <scope>NUCLEOTIDE SEQUENCE</scope>
    <source>
        <strain evidence="1">Duluth1</strain>
        <tissue evidence="1">Whole animal</tissue>
    </source>
</reference>
<protein>
    <submittedName>
        <fullName evidence="1">Uncharacterized protein</fullName>
    </submittedName>
</protein>
<dbReference type="OrthoDB" id="6098160at2759"/>
<comment type="caution">
    <text evidence="1">The sequence shown here is derived from an EMBL/GenBank/DDBJ whole genome shotgun (WGS) entry which is preliminary data.</text>
</comment>
<evidence type="ECO:0000313" key="1">
    <source>
        <dbReference type="EMBL" id="KAH3860136.1"/>
    </source>
</evidence>
<dbReference type="AlphaFoldDB" id="A0A9D4LLH7"/>
<reference evidence="1" key="1">
    <citation type="journal article" date="2019" name="bioRxiv">
        <title>The Genome of the Zebra Mussel, Dreissena polymorpha: A Resource for Invasive Species Research.</title>
        <authorList>
            <person name="McCartney M.A."/>
            <person name="Auch B."/>
            <person name="Kono T."/>
            <person name="Mallez S."/>
            <person name="Zhang Y."/>
            <person name="Obille A."/>
            <person name="Becker A."/>
            <person name="Abrahante J.E."/>
            <person name="Garbe J."/>
            <person name="Badalamenti J.P."/>
            <person name="Herman A."/>
            <person name="Mangelson H."/>
            <person name="Liachko I."/>
            <person name="Sullivan S."/>
            <person name="Sone E.D."/>
            <person name="Koren S."/>
            <person name="Silverstein K.A.T."/>
            <person name="Beckman K.B."/>
            <person name="Gohl D.M."/>
        </authorList>
    </citation>
    <scope>NUCLEOTIDE SEQUENCE</scope>
    <source>
        <strain evidence="1">Duluth1</strain>
        <tissue evidence="1">Whole animal</tissue>
    </source>
</reference>
<keyword evidence="2" id="KW-1185">Reference proteome</keyword>
<accession>A0A9D4LLH7</accession>
<dbReference type="Proteomes" id="UP000828390">
    <property type="component" value="Unassembled WGS sequence"/>
</dbReference>
<proteinExistence type="predicted"/>